<dbReference type="EMBL" id="KK107109">
    <property type="protein sequence ID" value="EZA59185.1"/>
    <property type="molecule type" value="Genomic_DNA"/>
</dbReference>
<dbReference type="Proteomes" id="UP000053097">
    <property type="component" value="Unassembled WGS sequence"/>
</dbReference>
<sequence>MPFSGGLPLRHRPFGRDYGVTVRAEYERPDPFSGLKGSRTCFDQSFLHGSLVKVRRRIPFRD</sequence>
<organism evidence="1 2">
    <name type="scientific">Ooceraea biroi</name>
    <name type="common">Clonal raider ant</name>
    <name type="synonym">Cerapachys biroi</name>
    <dbReference type="NCBI Taxonomy" id="2015173"/>
    <lineage>
        <taxon>Eukaryota</taxon>
        <taxon>Metazoa</taxon>
        <taxon>Ecdysozoa</taxon>
        <taxon>Arthropoda</taxon>
        <taxon>Hexapoda</taxon>
        <taxon>Insecta</taxon>
        <taxon>Pterygota</taxon>
        <taxon>Neoptera</taxon>
        <taxon>Endopterygota</taxon>
        <taxon>Hymenoptera</taxon>
        <taxon>Apocrita</taxon>
        <taxon>Aculeata</taxon>
        <taxon>Formicoidea</taxon>
        <taxon>Formicidae</taxon>
        <taxon>Dorylinae</taxon>
        <taxon>Ooceraea</taxon>
    </lineage>
</organism>
<protein>
    <submittedName>
        <fullName evidence="1">Uncharacterized protein</fullName>
    </submittedName>
</protein>
<accession>A0A026WT06</accession>
<dbReference type="AlphaFoldDB" id="A0A026WT06"/>
<reference evidence="1 2" key="1">
    <citation type="journal article" date="2014" name="Curr. Biol.">
        <title>The genome of the clonal raider ant Cerapachys biroi.</title>
        <authorList>
            <person name="Oxley P.R."/>
            <person name="Ji L."/>
            <person name="Fetter-Pruneda I."/>
            <person name="McKenzie S.K."/>
            <person name="Li C."/>
            <person name="Hu H."/>
            <person name="Zhang G."/>
            <person name="Kronauer D.J."/>
        </authorList>
    </citation>
    <scope>NUCLEOTIDE SEQUENCE [LARGE SCALE GENOMIC DNA]</scope>
</reference>
<proteinExistence type="predicted"/>
<keyword evidence="2" id="KW-1185">Reference proteome</keyword>
<name>A0A026WT06_OOCBI</name>
<evidence type="ECO:0000313" key="1">
    <source>
        <dbReference type="EMBL" id="EZA59185.1"/>
    </source>
</evidence>
<gene>
    <name evidence="1" type="ORF">X777_15827</name>
</gene>
<evidence type="ECO:0000313" key="2">
    <source>
        <dbReference type="Proteomes" id="UP000053097"/>
    </source>
</evidence>